<dbReference type="EMBL" id="CAJVPJ010000609">
    <property type="protein sequence ID" value="CAG8542321.1"/>
    <property type="molecule type" value="Genomic_DNA"/>
</dbReference>
<keyword evidence="2" id="KW-1185">Reference proteome</keyword>
<protein>
    <submittedName>
        <fullName evidence="1">1037_t:CDS:1</fullName>
    </submittedName>
</protein>
<proteinExistence type="predicted"/>
<dbReference type="AlphaFoldDB" id="A0A9N9AWD9"/>
<organism evidence="1 2">
    <name type="scientific">Paraglomus occultum</name>
    <dbReference type="NCBI Taxonomy" id="144539"/>
    <lineage>
        <taxon>Eukaryota</taxon>
        <taxon>Fungi</taxon>
        <taxon>Fungi incertae sedis</taxon>
        <taxon>Mucoromycota</taxon>
        <taxon>Glomeromycotina</taxon>
        <taxon>Glomeromycetes</taxon>
        <taxon>Paraglomerales</taxon>
        <taxon>Paraglomeraceae</taxon>
        <taxon>Paraglomus</taxon>
    </lineage>
</organism>
<dbReference type="Proteomes" id="UP000789572">
    <property type="component" value="Unassembled WGS sequence"/>
</dbReference>
<gene>
    <name evidence="1" type="ORF">POCULU_LOCUS4599</name>
</gene>
<sequence>MPGSWGNNISNNVYESILNFKEEYRGDDRNDIQSIHQVLNGIGNEDNIITIIEKYGFIPFPPSPISKTFVFKHPTEYENEYEYEFPQNGFATVSELKIVAKAIITYPNLLDVWKKIGYHEITKDLENPVVQLTLLNLYSTGVASVQLVAEKLCDLKLFGFPLIDALIGNAILLFEHKLIDVGESLIEGFATARKLSKTNILDICLTELLDPARALEQYDALDYVINSVSDPEQQILSAFEKYKILKDENDPSQSHAFLKYSLTVYRYMLRFGATSPVVKYLMREILIVHTQLADTEDADKLRDADNILDEYYAANVPFDRSLFPLFKECLRTKPISYLFEGYLAHLFGFEIQSQTFLISNIPEVGALMSPTQTEELKQLWLKDIQQCFKSEELVNNEFRKQIIEFIALYNLSQSSVDYYEQLY</sequence>
<dbReference type="OrthoDB" id="270318at2759"/>
<name>A0A9N9AWD9_9GLOM</name>
<comment type="caution">
    <text evidence="1">The sequence shown here is derived from an EMBL/GenBank/DDBJ whole genome shotgun (WGS) entry which is preliminary data.</text>
</comment>
<reference evidence="1" key="1">
    <citation type="submission" date="2021-06" db="EMBL/GenBank/DDBJ databases">
        <authorList>
            <person name="Kallberg Y."/>
            <person name="Tangrot J."/>
            <person name="Rosling A."/>
        </authorList>
    </citation>
    <scope>NUCLEOTIDE SEQUENCE</scope>
    <source>
        <strain evidence="1">IA702</strain>
    </source>
</reference>
<evidence type="ECO:0000313" key="1">
    <source>
        <dbReference type="EMBL" id="CAG8542321.1"/>
    </source>
</evidence>
<evidence type="ECO:0000313" key="2">
    <source>
        <dbReference type="Proteomes" id="UP000789572"/>
    </source>
</evidence>
<accession>A0A9N9AWD9</accession>